<accession>A0A3N4VBJ8</accession>
<evidence type="ECO:0000313" key="2">
    <source>
        <dbReference type="Proteomes" id="UP000269708"/>
    </source>
</evidence>
<proteinExistence type="predicted"/>
<sequence length="33" mass="3578">MSATPSENAFLYRQVSGTLDRAPAIHKLDLATC</sequence>
<name>A0A3N4VBJ8_9GAMM</name>
<organism evidence="1 2">
    <name type="scientific">Vulcaniibacterium tengchongense</name>
    <dbReference type="NCBI Taxonomy" id="1273429"/>
    <lineage>
        <taxon>Bacteria</taxon>
        <taxon>Pseudomonadati</taxon>
        <taxon>Pseudomonadota</taxon>
        <taxon>Gammaproteobacteria</taxon>
        <taxon>Lysobacterales</taxon>
        <taxon>Lysobacteraceae</taxon>
        <taxon>Vulcaniibacterium</taxon>
    </lineage>
</organism>
<dbReference type="EMBL" id="RKQN01000002">
    <property type="protein sequence ID" value="RPE79988.1"/>
    <property type="molecule type" value="Genomic_DNA"/>
</dbReference>
<evidence type="ECO:0000313" key="1">
    <source>
        <dbReference type="EMBL" id="RPE79988.1"/>
    </source>
</evidence>
<reference evidence="1 2" key="1">
    <citation type="submission" date="2018-11" db="EMBL/GenBank/DDBJ databases">
        <title>Genomic Encyclopedia of Type Strains, Phase IV (KMG-IV): sequencing the most valuable type-strain genomes for metagenomic binning, comparative biology and taxonomic classification.</title>
        <authorList>
            <person name="Goeker M."/>
        </authorList>
    </citation>
    <scope>NUCLEOTIDE SEQUENCE [LARGE SCALE GENOMIC DNA]</scope>
    <source>
        <strain evidence="1 2">DSM 25623</strain>
    </source>
</reference>
<gene>
    <name evidence="1" type="ORF">EDC50_1818</name>
</gene>
<dbReference type="AlphaFoldDB" id="A0A3N4VBJ8"/>
<keyword evidence="2" id="KW-1185">Reference proteome</keyword>
<comment type="caution">
    <text evidence="1">The sequence shown here is derived from an EMBL/GenBank/DDBJ whole genome shotgun (WGS) entry which is preliminary data.</text>
</comment>
<dbReference type="Proteomes" id="UP000269708">
    <property type="component" value="Unassembled WGS sequence"/>
</dbReference>
<protein>
    <submittedName>
        <fullName evidence="1">Uncharacterized protein</fullName>
    </submittedName>
</protein>